<name>A0A564YAQ6_HYMDI</name>
<dbReference type="Proteomes" id="UP000321570">
    <property type="component" value="Unassembled WGS sequence"/>
</dbReference>
<dbReference type="EMBL" id="CABIJS010000123">
    <property type="protein sequence ID" value="VUZ44256.1"/>
    <property type="molecule type" value="Genomic_DNA"/>
</dbReference>
<evidence type="ECO:0000313" key="1">
    <source>
        <dbReference type="EMBL" id="VUZ44256.1"/>
    </source>
</evidence>
<dbReference type="AlphaFoldDB" id="A0A564YAQ6"/>
<reference evidence="1 2" key="1">
    <citation type="submission" date="2019-07" db="EMBL/GenBank/DDBJ databases">
        <authorList>
            <person name="Jastrzebski P J."/>
            <person name="Paukszto L."/>
            <person name="Jastrzebski P J."/>
        </authorList>
    </citation>
    <scope>NUCLEOTIDE SEQUENCE [LARGE SCALE GENOMIC DNA]</scope>
    <source>
        <strain evidence="1 2">WMS-il1</strain>
    </source>
</reference>
<evidence type="ECO:0000313" key="2">
    <source>
        <dbReference type="Proteomes" id="UP000321570"/>
    </source>
</evidence>
<keyword evidence="2" id="KW-1185">Reference proteome</keyword>
<proteinExistence type="predicted"/>
<organism evidence="1 2">
    <name type="scientific">Hymenolepis diminuta</name>
    <name type="common">Rat tapeworm</name>
    <dbReference type="NCBI Taxonomy" id="6216"/>
    <lineage>
        <taxon>Eukaryota</taxon>
        <taxon>Metazoa</taxon>
        <taxon>Spiralia</taxon>
        <taxon>Lophotrochozoa</taxon>
        <taxon>Platyhelminthes</taxon>
        <taxon>Cestoda</taxon>
        <taxon>Eucestoda</taxon>
        <taxon>Cyclophyllidea</taxon>
        <taxon>Hymenolepididae</taxon>
        <taxon>Hymenolepis</taxon>
    </lineage>
</organism>
<accession>A0A564YAQ6</accession>
<protein>
    <submittedName>
        <fullName evidence="1">Uncharacterized protein</fullName>
    </submittedName>
</protein>
<gene>
    <name evidence="1" type="ORF">WMSIL1_LOCUS4476</name>
</gene>
<sequence length="66" mass="7386">MFQQVYHDFLFPDLSDARFSNPSSVPHTATNVQLENSLLIVSSGHLVKKTSLTGRKLVRCASNRII</sequence>